<dbReference type="EMBL" id="MW057854">
    <property type="protein sequence ID" value="QPB11931.1"/>
    <property type="molecule type" value="Genomic_DNA"/>
</dbReference>
<reference evidence="1" key="1">
    <citation type="submission" date="2020-10" db="EMBL/GenBank/DDBJ databases">
        <title>Novel bacteriophages targeting Providencia spp. as potential agents for phage therapy.</title>
        <authorList>
            <person name="Rakov C."/>
            <person name="Alkalay-Oren S."/>
            <person name="Coppenhagen-Glazer S."/>
            <person name="Hazan R."/>
        </authorList>
    </citation>
    <scope>NUCLEOTIDE SEQUENCE</scope>
</reference>
<sequence>MSKLIVGELYVVTKLTSSKPWVRLGDTIKLLRKERYESHLWLNLATGCEFFMNVTQPSYAGVQWYDEKSAMREVVPEPVSGTNPSLLTVDEFEWRLPAGTFFRVNGKHEPLYLVMSNSHVFNLTEKQMHTTCSSRFKNAQLSVANVQLSEVL</sequence>
<evidence type="ECO:0000313" key="2">
    <source>
        <dbReference type="Proteomes" id="UP000663070"/>
    </source>
</evidence>
<proteinExistence type="predicted"/>
<accession>A0A873WKN0</accession>
<dbReference type="Proteomes" id="UP000663070">
    <property type="component" value="Segment"/>
</dbReference>
<name>A0A873WKN0_9CAUD</name>
<protein>
    <submittedName>
        <fullName evidence="1">Uncharacterized protein</fullName>
    </submittedName>
</protein>
<evidence type="ECO:0000313" key="1">
    <source>
        <dbReference type="EMBL" id="QPB11931.1"/>
    </source>
</evidence>
<organism evidence="1 2">
    <name type="scientific">Providencia phage PSTCR2</name>
    <dbReference type="NCBI Taxonomy" id="2783544"/>
    <lineage>
        <taxon>Viruses</taxon>
        <taxon>Duplodnaviria</taxon>
        <taxon>Heunggongvirae</taxon>
        <taxon>Uroviricota</taxon>
        <taxon>Caudoviricetes</taxon>
        <taxon>Autographivirales</taxon>
        <taxon>Autotranscriptaviridae</taxon>
        <taxon>Studiervirinae</taxon>
        <taxon>Solymavirus</taxon>
        <taxon>Solymavirus PSTCR2</taxon>
    </lineage>
</organism>
<keyword evidence="2" id="KW-1185">Reference proteome</keyword>